<comment type="caution">
    <text evidence="2">The sequence shown here is derived from an EMBL/GenBank/DDBJ whole genome shotgun (WGS) entry which is preliminary data.</text>
</comment>
<accession>A0ABW0TQ95</accession>
<name>A0ABW0TQ95_9BACL</name>
<feature type="domain" description="DUF7852" evidence="1">
    <location>
        <begin position="87"/>
        <end position="321"/>
    </location>
</feature>
<proteinExistence type="predicted"/>
<dbReference type="NCBIfam" id="NF045793">
    <property type="entry name" value="BC_2427_fam"/>
    <property type="match status" value="1"/>
</dbReference>
<dbReference type="Pfam" id="PF25250">
    <property type="entry name" value="DUF7852"/>
    <property type="match status" value="1"/>
</dbReference>
<keyword evidence="3" id="KW-1185">Reference proteome</keyword>
<evidence type="ECO:0000313" key="3">
    <source>
        <dbReference type="Proteomes" id="UP001596109"/>
    </source>
</evidence>
<dbReference type="Proteomes" id="UP001596109">
    <property type="component" value="Unassembled WGS sequence"/>
</dbReference>
<dbReference type="InterPro" id="IPR057174">
    <property type="entry name" value="DUF7852"/>
</dbReference>
<evidence type="ECO:0000259" key="1">
    <source>
        <dbReference type="Pfam" id="PF25250"/>
    </source>
</evidence>
<evidence type="ECO:0000313" key="2">
    <source>
        <dbReference type="EMBL" id="MFC5590645.1"/>
    </source>
</evidence>
<protein>
    <submittedName>
        <fullName evidence="2">BC_2427 family protein</fullName>
    </submittedName>
</protein>
<dbReference type="EMBL" id="JBHSNO010000008">
    <property type="protein sequence ID" value="MFC5590645.1"/>
    <property type="molecule type" value="Genomic_DNA"/>
</dbReference>
<reference evidence="3" key="1">
    <citation type="journal article" date="2019" name="Int. J. Syst. Evol. Microbiol.">
        <title>The Global Catalogue of Microorganisms (GCM) 10K type strain sequencing project: providing services to taxonomists for standard genome sequencing and annotation.</title>
        <authorList>
            <consortium name="The Broad Institute Genomics Platform"/>
            <consortium name="The Broad Institute Genome Sequencing Center for Infectious Disease"/>
            <person name="Wu L."/>
            <person name="Ma J."/>
        </authorList>
    </citation>
    <scope>NUCLEOTIDE SEQUENCE [LARGE SCALE GENOMIC DNA]</scope>
    <source>
        <strain evidence="3">CGMCC 4.1434</strain>
    </source>
</reference>
<organism evidence="2 3">
    <name type="scientific">Sporosarcina soli</name>
    <dbReference type="NCBI Taxonomy" id="334736"/>
    <lineage>
        <taxon>Bacteria</taxon>
        <taxon>Bacillati</taxon>
        <taxon>Bacillota</taxon>
        <taxon>Bacilli</taxon>
        <taxon>Bacillales</taxon>
        <taxon>Caryophanaceae</taxon>
        <taxon>Sporosarcina</taxon>
    </lineage>
</organism>
<dbReference type="RefSeq" id="WP_381437407.1">
    <property type="nucleotide sequence ID" value="NZ_JBHSNO010000008.1"/>
</dbReference>
<gene>
    <name evidence="2" type="ORF">ACFPRA_17195</name>
</gene>
<sequence length="329" mass="37532">MTFILLGVEYNENSVVPILDSTENEELAIAQLVNVLKKVQAIQPDNPFSLTIVHNSSMIGEHNRIECEIEPVNFSESRFINDIPKSSEIYCKCIKSPFSTFVGIDDFLQEPLFSEINQNTFEFLDQSNTQSLESDTKFITTTTCYPERPSCHLVSSAIHEIIYLTNISRRDRLEKQGKTSGQSIVTPIHTSKKIGKSKHINEANDYIKIRVPVVLGEYNIELCIEEEILFEEKVIRVKEVTNHIVLTKCHFIPIGFSKSLGDGTCAVSNGMLVIEGHIEQNIKYSAMPPKKSRNRKRRKIMKLHEKITLELIIQLLQEQAIYVNLNHLN</sequence>